<proteinExistence type="predicted"/>
<name>A0A7G9FLV7_9FIRM</name>
<dbReference type="KEGG" id="wcp:H9Q76_12635"/>
<dbReference type="RefSeq" id="WP_249321255.1">
    <property type="nucleotide sequence ID" value="NZ_CP060632.1"/>
</dbReference>
<dbReference type="SUPFAM" id="SSF53474">
    <property type="entry name" value="alpha/beta-Hydrolases"/>
    <property type="match status" value="1"/>
</dbReference>
<protein>
    <submittedName>
        <fullName evidence="1">Alpha/beta hydrolase</fullName>
    </submittedName>
</protein>
<evidence type="ECO:0000313" key="2">
    <source>
        <dbReference type="Proteomes" id="UP000515819"/>
    </source>
</evidence>
<dbReference type="InterPro" id="IPR029058">
    <property type="entry name" value="AB_hydrolase_fold"/>
</dbReference>
<gene>
    <name evidence="1" type="ORF">H9Q76_12635</name>
</gene>
<keyword evidence="2" id="KW-1185">Reference proteome</keyword>
<dbReference type="AlphaFoldDB" id="A0A7G9FLV7"/>
<dbReference type="Gene3D" id="3.40.50.1820">
    <property type="entry name" value="alpha/beta hydrolase"/>
    <property type="match status" value="1"/>
</dbReference>
<dbReference type="EMBL" id="CP060632">
    <property type="protein sequence ID" value="QNL99538.1"/>
    <property type="molecule type" value="Genomic_DNA"/>
</dbReference>
<evidence type="ECO:0000313" key="1">
    <source>
        <dbReference type="EMBL" id="QNL99538.1"/>
    </source>
</evidence>
<dbReference type="GO" id="GO:0016787">
    <property type="term" value="F:hydrolase activity"/>
    <property type="evidence" value="ECO:0007669"/>
    <property type="project" value="UniProtKB-KW"/>
</dbReference>
<keyword evidence="1" id="KW-0378">Hydrolase</keyword>
<organism evidence="1 2">
    <name type="scientific">Wujia chipingensis</name>
    <dbReference type="NCBI Taxonomy" id="2763670"/>
    <lineage>
        <taxon>Bacteria</taxon>
        <taxon>Bacillati</taxon>
        <taxon>Bacillota</taxon>
        <taxon>Clostridia</taxon>
        <taxon>Lachnospirales</taxon>
        <taxon>Lachnospiraceae</taxon>
        <taxon>Wujia</taxon>
    </lineage>
</organism>
<sequence>MKKLAIFFPGIGYHADKPLLYYSRKLAGEAGYEQIALKYDYHAGNIRGNKEKMEAAFHVLYAQAEAQLADVDFTAYAEVLFVSKSVGTIIASAYAQKLEETGTEAELRHILYTPLEATYNFAPKHAAAFIGTADPWSDVPAVIRMSEAQGVPMHVYENANHSLETADTMQNLNILQDVMEKTKAII</sequence>
<accession>A0A7G9FLV7</accession>
<reference evidence="1 2" key="1">
    <citation type="submission" date="2020-08" db="EMBL/GenBank/DDBJ databases">
        <authorList>
            <person name="Liu C."/>
            <person name="Sun Q."/>
        </authorList>
    </citation>
    <scope>NUCLEOTIDE SEQUENCE [LARGE SCALE GENOMIC DNA]</scope>
    <source>
        <strain evidence="1 2">NSJ-4</strain>
    </source>
</reference>
<dbReference type="Proteomes" id="UP000515819">
    <property type="component" value="Chromosome"/>
</dbReference>